<dbReference type="OrthoDB" id="120091at2"/>
<dbReference type="PIRSF" id="PIRSF021441">
    <property type="entry name" value="DUF1453"/>
    <property type="match status" value="1"/>
</dbReference>
<feature type="transmembrane region" description="Helical" evidence="1">
    <location>
        <begin position="57"/>
        <end position="76"/>
    </location>
</feature>
<evidence type="ECO:0000313" key="3">
    <source>
        <dbReference type="Proteomes" id="UP000257143"/>
    </source>
</evidence>
<dbReference type="AlphaFoldDB" id="A0A3D8PV26"/>
<evidence type="ECO:0000256" key="1">
    <source>
        <dbReference type="SAM" id="Phobius"/>
    </source>
</evidence>
<dbReference type="InterPro" id="IPR031306">
    <property type="entry name" value="CcdC"/>
</dbReference>
<dbReference type="PANTHER" id="PTHR39164">
    <property type="entry name" value="PROTEIN CCDC"/>
    <property type="match status" value="1"/>
</dbReference>
<feature type="transmembrane region" description="Helical" evidence="1">
    <location>
        <begin position="96"/>
        <end position="120"/>
    </location>
</feature>
<proteinExistence type="predicted"/>
<evidence type="ECO:0000313" key="2">
    <source>
        <dbReference type="EMBL" id="RDW19572.1"/>
    </source>
</evidence>
<dbReference type="EMBL" id="PIOC01000012">
    <property type="protein sequence ID" value="RDW19572.1"/>
    <property type="molecule type" value="Genomic_DNA"/>
</dbReference>
<keyword evidence="3" id="KW-1185">Reference proteome</keyword>
<evidence type="ECO:0008006" key="4">
    <source>
        <dbReference type="Google" id="ProtNLM"/>
    </source>
</evidence>
<feature type="transmembrane region" description="Helical" evidence="1">
    <location>
        <begin position="126"/>
        <end position="147"/>
    </location>
</feature>
<dbReference type="Proteomes" id="UP000257143">
    <property type="component" value="Unassembled WGS sequence"/>
</dbReference>
<keyword evidence="1" id="KW-0812">Transmembrane</keyword>
<protein>
    <recommendedName>
        <fullName evidence="4">Cytochrome c biogenesis protein CcdC</fullName>
    </recommendedName>
</protein>
<dbReference type="RefSeq" id="WP_115772648.1">
    <property type="nucleotide sequence ID" value="NZ_PIOC01000012.1"/>
</dbReference>
<organism evidence="2 3">
    <name type="scientific">Oceanobacillus arenosus</name>
    <dbReference type="NCBI Taxonomy" id="1229153"/>
    <lineage>
        <taxon>Bacteria</taxon>
        <taxon>Bacillati</taxon>
        <taxon>Bacillota</taxon>
        <taxon>Bacilli</taxon>
        <taxon>Bacillales</taxon>
        <taxon>Bacillaceae</taxon>
        <taxon>Oceanobacillus</taxon>
    </lineage>
</organism>
<dbReference type="PANTHER" id="PTHR39164:SF1">
    <property type="entry name" value="PROTEIN CCDC"/>
    <property type="match status" value="1"/>
</dbReference>
<accession>A0A3D8PV26</accession>
<feature type="transmembrane region" description="Helical" evidence="1">
    <location>
        <begin position="35"/>
        <end position="51"/>
    </location>
</feature>
<comment type="caution">
    <text evidence="2">The sequence shown here is derived from an EMBL/GenBank/DDBJ whole genome shotgun (WGS) entry which is preliminary data.</text>
</comment>
<sequence length="153" mass="17454">MFWVIASTVVAAMMAITMIFIRLRAAKKPASIRKIILPPLMMSTGAFMFLFPVFRVGWIQVLEAIGIGIIFSVFLIRTSKFEVHNGEIYLVPSRAFPIILFSLLIVRIIIKLIIGSYISVGETSGMFFLLALGMIVTWRLSMLYQYYQIKKEH</sequence>
<keyword evidence="1" id="KW-1133">Transmembrane helix</keyword>
<reference evidence="3" key="1">
    <citation type="submission" date="2017-11" db="EMBL/GenBank/DDBJ databases">
        <authorList>
            <person name="Zhu W."/>
        </authorList>
    </citation>
    <scope>NUCLEOTIDE SEQUENCE [LARGE SCALE GENOMIC DNA]</scope>
    <source>
        <strain evidence="3">CAU 1183</strain>
    </source>
</reference>
<feature type="transmembrane region" description="Helical" evidence="1">
    <location>
        <begin position="6"/>
        <end position="23"/>
    </location>
</feature>
<dbReference type="Pfam" id="PF07301">
    <property type="entry name" value="DUF1453"/>
    <property type="match status" value="1"/>
</dbReference>
<keyword evidence="1" id="KW-0472">Membrane</keyword>
<dbReference type="InterPro" id="IPR058247">
    <property type="entry name" value="DUF1453"/>
</dbReference>
<gene>
    <name evidence="2" type="ORF">CWR48_07570</name>
</gene>
<name>A0A3D8PV26_9BACI</name>